<protein>
    <recommendedName>
        <fullName evidence="2">F-box domain-containing protein</fullName>
    </recommendedName>
</protein>
<gene>
    <name evidence="3" type="ORF">LVIROSA_LOCUS5127</name>
</gene>
<dbReference type="Pfam" id="PF00646">
    <property type="entry name" value="F-box"/>
    <property type="match status" value="1"/>
</dbReference>
<evidence type="ECO:0000313" key="3">
    <source>
        <dbReference type="EMBL" id="CAH1417447.1"/>
    </source>
</evidence>
<dbReference type="PANTHER" id="PTHR45463">
    <property type="entry name" value="OS09G0392200 PROTEIN"/>
    <property type="match status" value="1"/>
</dbReference>
<dbReference type="CDD" id="cd09917">
    <property type="entry name" value="F-box_SF"/>
    <property type="match status" value="1"/>
</dbReference>
<accession>A0AAU9LSS0</accession>
<comment type="caution">
    <text evidence="3">The sequence shown here is derived from an EMBL/GenBank/DDBJ whole genome shotgun (WGS) entry which is preliminary data.</text>
</comment>
<dbReference type="InterPro" id="IPR001810">
    <property type="entry name" value="F-box_dom"/>
</dbReference>
<sequence>MLISHMTEELTHGNIGKGVIDNFHDVGRYGLTWQSFGKTQTYPNQATRGEHSMICLLQAELKLFVSCSESHYLTVAIMAWIYFIWRSYNFLQIIYLSSIIILPLFSNYMLGYSFDSPYLCCRLASQLSQVQSLELDLQCRVFTIAGMAKTRSMTRNQNHDNDASSSSRKRIASCDNGDGAPWSDLDHHLLFLVMMQLGVIDFVAFSGVCKSWRSLALDNRKIFMASRPPMLISISHRSYKKECYLQDFEGRKFKTILPRSADRICVGITCGYLILFGWKTKDFRLVNPITRHELHFPCFPYNASTNLKDVRAGTRTWNHVSSTFPFFALIAFKGKIYTLNMGCRLCEMRLNPEPKLTLLQTKILDFPKVVMLCPELISLGENLYLMNRELRDSYKVYELD</sequence>
<keyword evidence="1" id="KW-0812">Transmembrane</keyword>
<dbReference type="Gene3D" id="1.20.1280.50">
    <property type="match status" value="1"/>
</dbReference>
<keyword evidence="1" id="KW-1133">Transmembrane helix</keyword>
<dbReference type="EMBL" id="CAKMRJ010000056">
    <property type="protein sequence ID" value="CAH1417447.1"/>
    <property type="molecule type" value="Genomic_DNA"/>
</dbReference>
<evidence type="ECO:0000313" key="4">
    <source>
        <dbReference type="Proteomes" id="UP001157418"/>
    </source>
</evidence>
<dbReference type="PANTHER" id="PTHR45463:SF8">
    <property type="entry name" value="OS09G0392200 PROTEIN"/>
    <property type="match status" value="1"/>
</dbReference>
<dbReference type="SUPFAM" id="SSF81383">
    <property type="entry name" value="F-box domain"/>
    <property type="match status" value="1"/>
</dbReference>
<keyword evidence="4" id="KW-1185">Reference proteome</keyword>
<feature type="transmembrane region" description="Helical" evidence="1">
    <location>
        <begin position="90"/>
        <end position="110"/>
    </location>
</feature>
<keyword evidence="1" id="KW-0472">Membrane</keyword>
<dbReference type="Proteomes" id="UP001157418">
    <property type="component" value="Unassembled WGS sequence"/>
</dbReference>
<evidence type="ECO:0000259" key="2">
    <source>
        <dbReference type="Pfam" id="PF00646"/>
    </source>
</evidence>
<reference evidence="3 4" key="1">
    <citation type="submission" date="2022-01" db="EMBL/GenBank/DDBJ databases">
        <authorList>
            <person name="Xiong W."/>
            <person name="Schranz E."/>
        </authorList>
    </citation>
    <scope>NUCLEOTIDE SEQUENCE [LARGE SCALE GENOMIC DNA]</scope>
</reference>
<feature type="domain" description="F-box" evidence="2">
    <location>
        <begin position="182"/>
        <end position="221"/>
    </location>
</feature>
<feature type="transmembrane region" description="Helical" evidence="1">
    <location>
        <begin position="63"/>
        <end position="83"/>
    </location>
</feature>
<organism evidence="3 4">
    <name type="scientific">Lactuca virosa</name>
    <dbReference type="NCBI Taxonomy" id="75947"/>
    <lineage>
        <taxon>Eukaryota</taxon>
        <taxon>Viridiplantae</taxon>
        <taxon>Streptophyta</taxon>
        <taxon>Embryophyta</taxon>
        <taxon>Tracheophyta</taxon>
        <taxon>Spermatophyta</taxon>
        <taxon>Magnoliopsida</taxon>
        <taxon>eudicotyledons</taxon>
        <taxon>Gunneridae</taxon>
        <taxon>Pentapetalae</taxon>
        <taxon>asterids</taxon>
        <taxon>campanulids</taxon>
        <taxon>Asterales</taxon>
        <taxon>Asteraceae</taxon>
        <taxon>Cichorioideae</taxon>
        <taxon>Cichorieae</taxon>
        <taxon>Lactucinae</taxon>
        <taxon>Lactuca</taxon>
    </lineage>
</organism>
<name>A0AAU9LSS0_9ASTR</name>
<dbReference type="InterPro" id="IPR036047">
    <property type="entry name" value="F-box-like_dom_sf"/>
</dbReference>
<proteinExistence type="predicted"/>
<evidence type="ECO:0000256" key="1">
    <source>
        <dbReference type="SAM" id="Phobius"/>
    </source>
</evidence>
<dbReference type="AlphaFoldDB" id="A0AAU9LSS0"/>